<dbReference type="OrthoDB" id="5493262at2"/>
<dbReference type="InterPro" id="IPR012467">
    <property type="entry name" value="DUF1684"/>
</dbReference>
<dbReference type="Proteomes" id="UP000251889">
    <property type="component" value="Unassembled WGS sequence"/>
</dbReference>
<dbReference type="PANTHER" id="PTHR41913:SF1">
    <property type="entry name" value="DUF1684 DOMAIN-CONTAINING PROTEIN"/>
    <property type="match status" value="1"/>
</dbReference>
<accession>A0A364XZX3</accession>
<protein>
    <submittedName>
        <fullName evidence="1">DUF1684 domain-containing protein</fullName>
    </submittedName>
</protein>
<dbReference type="PANTHER" id="PTHR41913">
    <property type="entry name" value="DUF1684 DOMAIN-CONTAINING PROTEIN"/>
    <property type="match status" value="1"/>
</dbReference>
<evidence type="ECO:0000313" key="2">
    <source>
        <dbReference type="Proteomes" id="UP000251889"/>
    </source>
</evidence>
<proteinExistence type="predicted"/>
<dbReference type="AlphaFoldDB" id="A0A364XZX3"/>
<keyword evidence="2" id="KW-1185">Reference proteome</keyword>
<evidence type="ECO:0000313" key="1">
    <source>
        <dbReference type="EMBL" id="RAV99880.1"/>
    </source>
</evidence>
<comment type="caution">
    <text evidence="1">The sequence shown here is derived from an EMBL/GenBank/DDBJ whole genome shotgun (WGS) entry which is preliminary data.</text>
</comment>
<dbReference type="Pfam" id="PF07920">
    <property type="entry name" value="DUF1684"/>
    <property type="match status" value="1"/>
</dbReference>
<dbReference type="EMBL" id="QMFY01000009">
    <property type="protein sequence ID" value="RAV99880.1"/>
    <property type="molecule type" value="Genomic_DNA"/>
</dbReference>
<sequence length="203" mass="22945">MKSKHVTIVVVVVALLVIVFYSFTGSDGTYEQQITQERVEKDKYLRTADDSPFKGKTDQFKGLNYFPPDPQYNVVADLTPIQQKKTIVLGTSDGKEEHYLEYAYADFNLHGKSQRLLILELMEMGPNRGKLFLAFADETSANETYGAGRYLDVSRNSGSNSITLDFNKTYNPYCAYDDGFSCPFPPKENLLTIAIRAGEKNYK</sequence>
<reference evidence="1 2" key="1">
    <citation type="submission" date="2018-06" db="EMBL/GenBank/DDBJ databases">
        <title>Chryseolinea flavus sp. nov., a member of the phylum Bacteroidetes isolated from soil.</title>
        <authorList>
            <person name="Li Y."/>
            <person name="Wang J."/>
        </authorList>
    </citation>
    <scope>NUCLEOTIDE SEQUENCE [LARGE SCALE GENOMIC DNA]</scope>
    <source>
        <strain evidence="1 2">SDU1-6</strain>
    </source>
</reference>
<gene>
    <name evidence="1" type="ORF">DQQ10_17725</name>
</gene>
<organism evidence="1 2">
    <name type="scientific">Pseudochryseolinea flava</name>
    <dbReference type="NCBI Taxonomy" id="2059302"/>
    <lineage>
        <taxon>Bacteria</taxon>
        <taxon>Pseudomonadati</taxon>
        <taxon>Bacteroidota</taxon>
        <taxon>Cytophagia</taxon>
        <taxon>Cytophagales</taxon>
        <taxon>Fulvivirgaceae</taxon>
        <taxon>Pseudochryseolinea</taxon>
    </lineage>
</organism>
<dbReference type="RefSeq" id="WP_112748227.1">
    <property type="nucleotide sequence ID" value="NZ_QMFY01000009.1"/>
</dbReference>
<name>A0A364XZX3_9BACT</name>